<accession>A0A852TG50</accession>
<comment type="caution">
    <text evidence="2">The sequence shown here is derived from an EMBL/GenBank/DDBJ whole genome shotgun (WGS) entry which is preliminary data.</text>
</comment>
<dbReference type="AlphaFoldDB" id="A0A852TG50"/>
<keyword evidence="1" id="KW-0812">Transmembrane</keyword>
<proteinExistence type="predicted"/>
<dbReference type="EMBL" id="JACCBX010000008">
    <property type="protein sequence ID" value="NYE07181.1"/>
    <property type="molecule type" value="Genomic_DNA"/>
</dbReference>
<feature type="transmembrane region" description="Helical" evidence="1">
    <location>
        <begin position="6"/>
        <end position="31"/>
    </location>
</feature>
<reference evidence="3" key="1">
    <citation type="submission" date="2020-07" db="EMBL/GenBank/DDBJ databases">
        <authorList>
            <person name="Partida-Martinez L."/>
            <person name="Huntemann M."/>
            <person name="Clum A."/>
            <person name="Wang J."/>
            <person name="Palaniappan K."/>
            <person name="Ritter S."/>
            <person name="Chen I.-M."/>
            <person name="Stamatis D."/>
            <person name="Reddy T."/>
            <person name="O'Malley R."/>
            <person name="Daum C."/>
            <person name="Shapiro N."/>
            <person name="Ivanova N."/>
            <person name="Kyrpides N."/>
            <person name="Woyke T."/>
        </authorList>
    </citation>
    <scope>NUCLEOTIDE SEQUENCE [LARGE SCALE GENOMIC DNA]</scope>
    <source>
        <strain evidence="3">AT2.8</strain>
    </source>
</reference>
<keyword evidence="1" id="KW-1133">Transmembrane helix</keyword>
<evidence type="ECO:0000313" key="2">
    <source>
        <dbReference type="EMBL" id="NYE07181.1"/>
    </source>
</evidence>
<gene>
    <name evidence="2" type="ORF">F4694_003966</name>
</gene>
<dbReference type="Proteomes" id="UP000548423">
    <property type="component" value="Unassembled WGS sequence"/>
</dbReference>
<sequence>MNELETFGTIFPIVLWLVILGGIGFGLYRLLKTKQK</sequence>
<protein>
    <submittedName>
        <fullName evidence="2">Uncharacterized protein</fullName>
    </submittedName>
</protein>
<name>A0A852TG50_9BACI</name>
<evidence type="ECO:0000313" key="3">
    <source>
        <dbReference type="Proteomes" id="UP000548423"/>
    </source>
</evidence>
<evidence type="ECO:0000256" key="1">
    <source>
        <dbReference type="SAM" id="Phobius"/>
    </source>
</evidence>
<keyword evidence="1" id="KW-0472">Membrane</keyword>
<reference evidence="3" key="2">
    <citation type="submission" date="2020-08" db="EMBL/GenBank/DDBJ databases">
        <title>The Agave Microbiome: Exploring the role of microbial communities in plant adaptations to desert environments.</title>
        <authorList>
            <person name="Partida-Martinez L.P."/>
        </authorList>
    </citation>
    <scope>NUCLEOTIDE SEQUENCE [LARGE SCALE GENOMIC DNA]</scope>
    <source>
        <strain evidence="3">AT2.8</strain>
    </source>
</reference>
<organism evidence="2 3">
    <name type="scientific">Neobacillus niacini</name>
    <dbReference type="NCBI Taxonomy" id="86668"/>
    <lineage>
        <taxon>Bacteria</taxon>
        <taxon>Bacillati</taxon>
        <taxon>Bacillota</taxon>
        <taxon>Bacilli</taxon>
        <taxon>Bacillales</taxon>
        <taxon>Bacillaceae</taxon>
        <taxon>Neobacillus</taxon>
    </lineage>
</organism>